<dbReference type="InterPro" id="IPR016186">
    <property type="entry name" value="C-type_lectin-like/link_sf"/>
</dbReference>
<dbReference type="Gene3D" id="3.10.100.10">
    <property type="entry name" value="Mannose-Binding Protein A, subunit A"/>
    <property type="match status" value="18"/>
</dbReference>
<feature type="domain" description="C-type lectin" evidence="14">
    <location>
        <begin position="1796"/>
        <end position="1919"/>
    </location>
</feature>
<feature type="domain" description="C-type lectin" evidence="14">
    <location>
        <begin position="1154"/>
        <end position="1261"/>
    </location>
</feature>
<feature type="domain" description="C-type lectin" evidence="14">
    <location>
        <begin position="2546"/>
        <end position="2648"/>
    </location>
</feature>
<dbReference type="PROSITE" id="PS51092">
    <property type="entry name" value="FN2_2"/>
    <property type="match status" value="1"/>
</dbReference>
<dbReference type="InterPro" id="IPR016187">
    <property type="entry name" value="CTDL_fold"/>
</dbReference>
<dbReference type="Pfam" id="PF00059">
    <property type="entry name" value="Lectin_C"/>
    <property type="match status" value="16"/>
</dbReference>
<dbReference type="SMART" id="SM00059">
    <property type="entry name" value="FN2"/>
    <property type="match status" value="1"/>
</dbReference>
<keyword evidence="17" id="KW-1185">Reference proteome</keyword>
<dbReference type="EMBL" id="JAOPHQ010000662">
    <property type="protein sequence ID" value="KAK0153651.1"/>
    <property type="molecule type" value="Genomic_DNA"/>
</dbReference>
<keyword evidence="5" id="KW-0677">Repeat</keyword>
<keyword evidence="3 13" id="KW-0812">Transmembrane</keyword>
<dbReference type="InterPro" id="IPR050111">
    <property type="entry name" value="C-type_lectin/snaclec_domain"/>
</dbReference>
<keyword evidence="4" id="KW-0732">Signal</keyword>
<evidence type="ECO:0000313" key="16">
    <source>
        <dbReference type="EMBL" id="KAK0153651.1"/>
    </source>
</evidence>
<dbReference type="InterPro" id="IPR018378">
    <property type="entry name" value="C-type_lectin_CS"/>
</dbReference>
<gene>
    <name evidence="16" type="primary">PLA2R1_1</name>
    <name evidence="16" type="ORF">N1851_004563</name>
</gene>
<dbReference type="InterPro" id="IPR000562">
    <property type="entry name" value="FN_type2_dom"/>
</dbReference>
<dbReference type="FunFam" id="3.10.100.10:FF:000047">
    <property type="entry name" value="lymphocyte antigen 75"/>
    <property type="match status" value="1"/>
</dbReference>
<dbReference type="SMART" id="SM00034">
    <property type="entry name" value="CLECT"/>
    <property type="match status" value="18"/>
</dbReference>
<dbReference type="InterPro" id="IPR001304">
    <property type="entry name" value="C-type_lectin-like"/>
</dbReference>
<evidence type="ECO:0000256" key="11">
    <source>
        <dbReference type="PROSITE-ProRule" id="PRU00479"/>
    </source>
</evidence>
<evidence type="ECO:0000256" key="2">
    <source>
        <dbReference type="ARBA" id="ARBA00022583"/>
    </source>
</evidence>
<sequence length="3169" mass="356947">MSFLSITSSLLCSPLRCFSLPEKGVFILESVPLKRCVAADRANLVLESCERPTRRSLWAWMSRHRLYNLGASGCLGLNLTDTKQPLGMFECDTPLRTVFWRCNGPSLYGASQMKLAVMGRLVVASKTSYHAWRRLGTPAEGPCSTPYEDIHTLLGNGQGMPCAFPFKYNNRWYSECTSVGRDDHHPWCATTPRYDQAERWGFCPVQDSSCGNTFWESNQELQACYQFNLYTIVTWSQARASCRAQRGDLLSLTSLAEHRYIRERLSDVGVMVWIGLNHLTEGRGWQWSDGAPLSLVNFTTGVSGSPLQDNRPCGVYNSAGVWQSLSCESALPYICKKTPNMSRRAEPLENWLYKHTVCPDSWTPHNGFCYRVLPLEEAGSWAQSSQACVSRGAHLTSLHSLSHVELLLSLLANVSGPSSHVWIGLKTETSHAVLWSDGSPVTLTQWAQYQPPQNLTHHGPLCGRVDRKDANWVLSWCEERLPAVCRMKGQTDHDELINPGNQDCPEGWSRHGNACYLVTEHMQNFHNAMSGYYCKDNLLTIGNRFEQAFVNSLLSEMGANSSRDYWIALEDSEKWGEYQWVLANRTQKPLTYSNWNKHQPGEKDRRAGPQNVNPVAEKRVWQLCSERELSVIDYSQSAVVLSAGGCVVMSGGAALGQWEVKDCQSHEALSVCKHSIRGYHGDEPATNGELPGNSSIPCPPGWESGRGLPYCYKVFHDEKVLMKRSWVEADFFCQALGADLAAFHHYEEQVFVKRLLSTMFEGTEGRWFWVGLNKRDPEEPGSWKWSDQSPVMSVFFEDKNEEDEQRNCAVYSHLTNTLLPQPCDAKHEWICQDRGEELKKPYWYTEQGEPWVFYRGAEYLLARQMFDWEAVSLACQMMGAQLLSIHSMEELRFIQDRMAKLSVGAADWWIGLSINLPREEVSWSDKTEVDLHNWAEGGSYGGPVNHKLCVTMSSASGKWSVGECSGLHGYVCKRRTVSVVETRREPHYIGGCPEKWLYFGHKCFLLHLPDRPEDGKSWPDAHSICSSFQGSLVAIEDPVQQAYITMLLQGSAVGVWIGRGNEDRERWSNGRRLEYTNWSPTNTPAEDEWLSAALAAGEPLCTALSNHHSLHLAGKWYDEKCSETGYGFVCQKAQDPSKPPTHSYHHPIPEIVEYKSHSYKVLPGNMSWYKAHYACKDSGSELASITDAYHQAFLTVLVNRLTAPHWIGLYSQDDGTNYQWSDGSDTVYAHWDASEDEEDFVTGECVYMDVSGGWRRADCERLLPGALCHLPPPRSNAFTIYEVVCPSTWVKFGVGCYNFEPAVQRLTLKEARDHCRQKANTSDVLTIQSEMENRFVLEQLWSSGFPHQMLWLGMFFNTNTESLAWLDGSPLNYTNWHFRAPERSVLSADTCLSVRVLDGMWHLSSCSQRLGFVCKIRPDMISEVEVEPLNGLHRGVVPAAVLVAILIFCVAGAVLWLLYRRSASRFGRLPPLVGDGDAFAIRHASTAKCLVPTKPPGVGLGSCNSSSSSSTAQAWKWGSRHRLVHVPTMQCLGLGLRSKVLGMFPCSSQGLDATLQWHCHQGVLLTDFQKGLAVIKGKVVVKRDATDVWTTNEGPVALCQRLSILVMVTRPVIPVSSPSWPMGPGTMDVSPRPTPQEPEEGCGTLFTDAGDGVCYLFVSHVAVSWQMALDSCRSQGADLLSLGGPGDHSSPTFTSGMSRMPERMWIGLHQLDSNQGWQWSDGSPLSYLRWEQGMPSTSILVESDCGVMNSGLNFLSESCSEHLPYVCRKTINAVIQNTTESLDYRSTVCPDGWAPWSGWCYRLEKDQPQGFADAQTHCVGSGPGGGGTLASLHSLDTKEMISTHFHTEGKVLDVWIGLIGTGTKGTVFSWADQSRVTFTSWGQYQPTQPTEDPICVFYSGESYGWQVGNCSEKLPFLCQRKGEINKSVPHTSCPAEGGWRRHGDSCYQVNRTEVSFKEHCSITIRNGFEQAFVSRLLREQISSETRFFWISLQDIKGTGEYQWLSRDGGAVTYTNWGWLEPEEHGGCAVMSTAKPLGKWEVKNCTAFKAGTICRRDLSAPPPALPGPDPTLPCPEGWVSRPNISFCYKVFHEERVSRKRSWEEAQRFCRALGADLPSFTKSEEMVALHSVMRDRVSDNRFFWVGLNRRNPADRSWTWSDGQPVSMGILHQDFHNDDTYSRDCAAFKSVLFSPHQTMKSSLKLLFRYLLHEQDPWPFYATPFHCEAQLEWVCQIPRGVTPKVPEWYNPGGHHETSIFVDGGEFWFIKDPPLSFEEARLFCSANGSKLAAPLSFTAARQIHILLDQMSSSPKQSWWVDIQQPGHYFPMTFNQMHFYHSAFLGRCTSISSENMFPEYDYSCERKLSFVCERNNVTSVERNPLEPNPEGFSCGPTHLAFRNKCFLALQPSQQVTFSSASDVCQTHGGTLVTVADQVEQDFITTLLPNMTKMQHIWIGLKLRTSYREWVDNTPVAFQNFNPLLHGMLRPMVVSTMDQASMELCVFMINQPSSEVMGTWDYSSCNDDQHVALCQHYADKPAEPQIPSERLSINNHTVQVLLGNMTWFEALERCQNQDMDLASVADVYLQASLTVLVSRARTPMWIGLFSDDDGMHYRWTDNSHTVFNRWSPEVSSGSCVYQDTDGFWKATECEEMLGGAICHKPHGETVIKPEDAVVKCPHTIKGPNWLPFKNNCYSFQLMPSRWDQYNSGHTQDTCKNLYANSNILTIRNAEENEFVRQQLIPFQNLVQFVWLGLFKDNNDNQIKWYEGTNVQFSNWRYGRPDVAGEFMAGLNKDGIWELVTNKQYFAPFRQRSIVACKLDNEPKEKFNKTAQSIRDYGNLTYQVVTQKLTWHQALEECARRGSHLASIHDIQHAMHLELIAQMDGFPLWIGLSNQDKSHLLYEWSDGTDYDYKADIFNSHKSAPTSQASCIYISPHGGWLRADCNTMIDGALCYNTSSTTSSQRAKLKTPVVSNNCPLTGATHTWVEFQDHCYAFDMTLFNSTVYNMHDALDLCVKLGGHLLTLTSAEENEFVALQVSEDPLITSRVWLGLDLDKQGVPSTWVDDSPLDFLNWGSSTSLAGKASDTCAVLDVRDRHWRHVSCSDSRSRVVCKTTTRSKGSPVALGLLLVVLLALVGVVVFLVYKKKRAYLTSSVRYKRNFDEADSTSIITEAE</sequence>
<dbReference type="SUPFAM" id="SSF57440">
    <property type="entry name" value="Kringle-like"/>
    <property type="match status" value="1"/>
</dbReference>
<feature type="domain" description="C-type lectin" evidence="14">
    <location>
        <begin position="365"/>
        <end position="486"/>
    </location>
</feature>
<feature type="transmembrane region" description="Helical" evidence="13">
    <location>
        <begin position="3118"/>
        <end position="3139"/>
    </location>
</feature>
<dbReference type="SMART" id="SM00458">
    <property type="entry name" value="RICIN"/>
    <property type="match status" value="2"/>
</dbReference>
<dbReference type="PROSITE" id="PS00615">
    <property type="entry name" value="C_TYPE_LECTIN_1"/>
    <property type="match status" value="2"/>
</dbReference>
<feature type="domain" description="C-type lectin" evidence="14">
    <location>
        <begin position="511"/>
        <end position="622"/>
    </location>
</feature>
<feature type="region of interest" description="Disordered" evidence="12">
    <location>
        <begin position="1619"/>
        <end position="1640"/>
    </location>
</feature>
<feature type="domain" description="C-type lectin" evidence="14">
    <location>
        <begin position="1292"/>
        <end position="1415"/>
    </location>
</feature>
<reference evidence="16" key="1">
    <citation type="journal article" date="2023" name="Front. Mar. Sci.">
        <title>A new Merluccius polli reference genome to investigate the effects of global change in West African waters.</title>
        <authorList>
            <person name="Mateo J.L."/>
            <person name="Blanco-Fernandez C."/>
            <person name="Garcia-Vazquez E."/>
            <person name="Machado-Schiaffino G."/>
        </authorList>
    </citation>
    <scope>NUCLEOTIDE SEQUENCE</scope>
    <source>
        <strain evidence="16">C29</strain>
        <tissue evidence="16">Fin</tissue>
    </source>
</reference>
<dbReference type="Proteomes" id="UP001174136">
    <property type="component" value="Unassembled WGS sequence"/>
</dbReference>
<dbReference type="CDD" id="cd00062">
    <property type="entry name" value="FN2"/>
    <property type="match status" value="1"/>
</dbReference>
<dbReference type="PROSITE" id="PS50231">
    <property type="entry name" value="RICIN_B_LECTIN"/>
    <property type="match status" value="2"/>
</dbReference>
<feature type="transmembrane region" description="Helical" evidence="13">
    <location>
        <begin position="1436"/>
        <end position="1459"/>
    </location>
</feature>
<dbReference type="Pfam" id="PF24562">
    <property type="entry name" value="CysR_MRC2_N"/>
    <property type="match status" value="2"/>
</dbReference>
<keyword evidence="9 16" id="KW-0675">Receptor</keyword>
<evidence type="ECO:0000259" key="14">
    <source>
        <dbReference type="PROSITE" id="PS50041"/>
    </source>
</evidence>
<feature type="domain" description="C-type lectin" evidence="14">
    <location>
        <begin position="1650"/>
        <end position="1768"/>
    </location>
</feature>
<evidence type="ECO:0000256" key="8">
    <source>
        <dbReference type="ARBA" id="ARBA00023157"/>
    </source>
</evidence>
<feature type="domain" description="C-type lectin" evidence="14">
    <location>
        <begin position="2086"/>
        <end position="2187"/>
    </location>
</feature>
<accession>A0AA47P773</accession>
<evidence type="ECO:0000256" key="12">
    <source>
        <dbReference type="SAM" id="MobiDB-lite"/>
    </source>
</evidence>
<dbReference type="PRINTS" id="PR00013">
    <property type="entry name" value="FNTYPEII"/>
</dbReference>
<dbReference type="FunFam" id="3.10.100.10:FF:000036">
    <property type="entry name" value="Lymphocyte antigen 75"/>
    <property type="match status" value="1"/>
</dbReference>
<feature type="disulfide bond" evidence="11">
    <location>
        <begin position="162"/>
        <end position="188"/>
    </location>
</feature>
<evidence type="ECO:0000256" key="13">
    <source>
        <dbReference type="SAM" id="Phobius"/>
    </source>
</evidence>
<comment type="subcellular location">
    <subcellularLocation>
        <location evidence="1">Membrane</location>
        <topology evidence="1">Single-pass membrane protein</topology>
    </subcellularLocation>
</comment>
<feature type="domain" description="C-type lectin" evidence="14">
    <location>
        <begin position="710"/>
        <end position="832"/>
    </location>
</feature>
<dbReference type="SUPFAM" id="SSF50370">
    <property type="entry name" value="Ricin B-like lectins"/>
    <property type="match status" value="2"/>
</dbReference>
<feature type="domain" description="Fibronectin type-II" evidence="15">
    <location>
        <begin position="157"/>
        <end position="205"/>
    </location>
</feature>
<dbReference type="PROSITE" id="PS50041">
    <property type="entry name" value="C_TYPE_LECTIN_2"/>
    <property type="match status" value="17"/>
</dbReference>
<dbReference type="Pfam" id="PF00040">
    <property type="entry name" value="fn2"/>
    <property type="match status" value="1"/>
</dbReference>
<feature type="disulfide bond" evidence="11">
    <location>
        <begin position="176"/>
        <end position="203"/>
    </location>
</feature>
<evidence type="ECO:0000256" key="6">
    <source>
        <dbReference type="ARBA" id="ARBA00022989"/>
    </source>
</evidence>
<feature type="domain" description="C-type lectin" evidence="14">
    <location>
        <begin position="2395"/>
        <end position="2519"/>
    </location>
</feature>
<dbReference type="SUPFAM" id="SSF56436">
    <property type="entry name" value="C-type lectin-like"/>
    <property type="match status" value="18"/>
</dbReference>
<feature type="domain" description="C-type lectin" evidence="14">
    <location>
        <begin position="999"/>
        <end position="1123"/>
    </location>
</feature>
<evidence type="ECO:0000256" key="9">
    <source>
        <dbReference type="ARBA" id="ARBA00023170"/>
    </source>
</evidence>
<keyword evidence="10" id="KW-0325">Glycoprotein</keyword>
<name>A0AA47P773_MERPO</name>
<organism evidence="16 17">
    <name type="scientific">Merluccius polli</name>
    <name type="common">Benguela hake</name>
    <name type="synonym">Merluccius cadenati</name>
    <dbReference type="NCBI Taxonomy" id="89951"/>
    <lineage>
        <taxon>Eukaryota</taxon>
        <taxon>Metazoa</taxon>
        <taxon>Chordata</taxon>
        <taxon>Craniata</taxon>
        <taxon>Vertebrata</taxon>
        <taxon>Euteleostomi</taxon>
        <taxon>Actinopterygii</taxon>
        <taxon>Neopterygii</taxon>
        <taxon>Teleostei</taxon>
        <taxon>Neoteleostei</taxon>
        <taxon>Acanthomorphata</taxon>
        <taxon>Zeiogadaria</taxon>
        <taxon>Gadariae</taxon>
        <taxon>Gadiformes</taxon>
        <taxon>Gadoidei</taxon>
        <taxon>Merlucciidae</taxon>
        <taxon>Merluccius</taxon>
    </lineage>
</organism>
<feature type="domain" description="C-type lectin" evidence="14">
    <location>
        <begin position="2833"/>
        <end position="2941"/>
    </location>
</feature>
<evidence type="ECO:0000313" key="17">
    <source>
        <dbReference type="Proteomes" id="UP001174136"/>
    </source>
</evidence>
<feature type="domain" description="C-type lectin" evidence="14">
    <location>
        <begin position="2685"/>
        <end position="2794"/>
    </location>
</feature>
<evidence type="ECO:0000256" key="5">
    <source>
        <dbReference type="ARBA" id="ARBA00022737"/>
    </source>
</evidence>
<keyword evidence="6 13" id="KW-1133">Transmembrane helix</keyword>
<evidence type="ECO:0000256" key="3">
    <source>
        <dbReference type="ARBA" id="ARBA00022692"/>
    </source>
</evidence>
<dbReference type="GO" id="GO:0016020">
    <property type="term" value="C:membrane"/>
    <property type="evidence" value="ECO:0007669"/>
    <property type="project" value="UniProtKB-SubCell"/>
</dbReference>
<evidence type="ECO:0000256" key="4">
    <source>
        <dbReference type="ARBA" id="ARBA00022729"/>
    </source>
</evidence>
<evidence type="ECO:0000256" key="1">
    <source>
        <dbReference type="ARBA" id="ARBA00004167"/>
    </source>
</evidence>
<feature type="domain" description="C-type lectin" evidence="14">
    <location>
        <begin position="224"/>
        <end position="336"/>
    </location>
</feature>
<dbReference type="FunFam" id="2.10.10.10:FF:000001">
    <property type="entry name" value="Fibronectin 1a isoform 1"/>
    <property type="match status" value="1"/>
</dbReference>
<dbReference type="Gene3D" id="2.80.10.50">
    <property type="match status" value="2"/>
</dbReference>
<feature type="domain" description="C-type lectin" evidence="14">
    <location>
        <begin position="1939"/>
        <end position="2044"/>
    </location>
</feature>
<dbReference type="InterPro" id="IPR000772">
    <property type="entry name" value="Ricin_B_lectin"/>
</dbReference>
<keyword evidence="7 13" id="KW-0472">Membrane</keyword>
<dbReference type="Gene3D" id="2.10.10.10">
    <property type="entry name" value="Fibronectin, type II, collagen-binding"/>
    <property type="match status" value="1"/>
</dbReference>
<evidence type="ECO:0000256" key="10">
    <source>
        <dbReference type="ARBA" id="ARBA00023180"/>
    </source>
</evidence>
<comment type="caution">
    <text evidence="16">The sequence shown here is derived from an EMBL/GenBank/DDBJ whole genome shotgun (WGS) entry which is preliminary data.</text>
</comment>
<dbReference type="InterPro" id="IPR035992">
    <property type="entry name" value="Ricin_B-like_lectins"/>
</dbReference>
<dbReference type="CDD" id="cd00037">
    <property type="entry name" value="CLECT"/>
    <property type="match status" value="18"/>
</dbReference>
<dbReference type="InterPro" id="IPR013806">
    <property type="entry name" value="Kringle-like"/>
</dbReference>
<proteinExistence type="predicted"/>
<keyword evidence="2" id="KW-0254">Endocytosis</keyword>
<protein>
    <submittedName>
        <fullName evidence="16">Secretory phospholipase A2 receptor</fullName>
    </submittedName>
</protein>
<dbReference type="GO" id="GO:0006897">
    <property type="term" value="P:endocytosis"/>
    <property type="evidence" value="ECO:0007669"/>
    <property type="project" value="UniProtKB-KW"/>
</dbReference>
<dbReference type="InterPro" id="IPR036943">
    <property type="entry name" value="FN_type2_sf"/>
</dbReference>
<dbReference type="PROSITE" id="PS00023">
    <property type="entry name" value="FN2_1"/>
    <property type="match status" value="1"/>
</dbReference>
<keyword evidence="8 11" id="KW-1015">Disulfide bond</keyword>
<evidence type="ECO:0000256" key="7">
    <source>
        <dbReference type="ARBA" id="ARBA00023136"/>
    </source>
</evidence>
<feature type="domain" description="C-type lectin" evidence="14">
    <location>
        <begin position="854"/>
        <end position="973"/>
    </location>
</feature>
<feature type="domain" description="C-type lectin" evidence="14">
    <location>
        <begin position="2984"/>
        <end position="3107"/>
    </location>
</feature>
<evidence type="ECO:0000259" key="15">
    <source>
        <dbReference type="PROSITE" id="PS51092"/>
    </source>
</evidence>
<dbReference type="PANTHER" id="PTHR22803">
    <property type="entry name" value="MANNOSE, PHOSPHOLIPASE, LECTIN RECEPTOR RELATED"/>
    <property type="match status" value="1"/>
</dbReference>